<dbReference type="AlphaFoldDB" id="A0A1I7TLN9"/>
<sequence length="86" mass="10163">MVVVECSALLSVGLIISWIVWIKKKQNKKKKKAELEEIPFEWDAITPWEVLKCEETVSECCSETQEDEETYSEEIDLEYDEIIPWH</sequence>
<protein>
    <submittedName>
        <fullName evidence="3">Transmembrane protein</fullName>
    </submittedName>
</protein>
<accession>A0A1I7TLN9</accession>
<evidence type="ECO:0000256" key="1">
    <source>
        <dbReference type="SAM" id="Phobius"/>
    </source>
</evidence>
<organism evidence="2 3">
    <name type="scientific">Caenorhabditis tropicalis</name>
    <dbReference type="NCBI Taxonomy" id="1561998"/>
    <lineage>
        <taxon>Eukaryota</taxon>
        <taxon>Metazoa</taxon>
        <taxon>Ecdysozoa</taxon>
        <taxon>Nematoda</taxon>
        <taxon>Chromadorea</taxon>
        <taxon>Rhabditida</taxon>
        <taxon>Rhabditina</taxon>
        <taxon>Rhabditomorpha</taxon>
        <taxon>Rhabditoidea</taxon>
        <taxon>Rhabditidae</taxon>
        <taxon>Peloderinae</taxon>
        <taxon>Caenorhabditis</taxon>
    </lineage>
</organism>
<evidence type="ECO:0000313" key="3">
    <source>
        <dbReference type="WBParaSite" id="Csp11.Scaffold628.g7155.t1"/>
    </source>
</evidence>
<keyword evidence="1" id="KW-1133">Transmembrane helix</keyword>
<keyword evidence="2" id="KW-1185">Reference proteome</keyword>
<name>A0A1I7TLN9_9PELO</name>
<dbReference type="Proteomes" id="UP000095282">
    <property type="component" value="Unplaced"/>
</dbReference>
<keyword evidence="1" id="KW-0472">Membrane</keyword>
<keyword evidence="1" id="KW-0812">Transmembrane</keyword>
<feature type="transmembrane region" description="Helical" evidence="1">
    <location>
        <begin position="6"/>
        <end position="22"/>
    </location>
</feature>
<reference evidence="3" key="1">
    <citation type="submission" date="2016-11" db="UniProtKB">
        <authorList>
            <consortium name="WormBaseParasite"/>
        </authorList>
    </citation>
    <scope>IDENTIFICATION</scope>
</reference>
<proteinExistence type="predicted"/>
<evidence type="ECO:0000313" key="2">
    <source>
        <dbReference type="Proteomes" id="UP000095282"/>
    </source>
</evidence>
<dbReference type="WBParaSite" id="Csp11.Scaffold628.g7155.t1">
    <property type="protein sequence ID" value="Csp11.Scaffold628.g7155.t1"/>
    <property type="gene ID" value="Csp11.Scaffold628.g7155"/>
</dbReference>